<evidence type="ECO:0000256" key="2">
    <source>
        <dbReference type="ARBA" id="ARBA00022723"/>
    </source>
</evidence>
<dbReference type="Gene3D" id="2.30.170.20">
    <property type="entry name" value="Ribosomal protein L24e"/>
    <property type="match status" value="1"/>
</dbReference>
<evidence type="ECO:0000313" key="12">
    <source>
        <dbReference type="EMBL" id="TAJ44210.1"/>
    </source>
</evidence>
<dbReference type="RefSeq" id="WP_130647281.1">
    <property type="nucleotide sequence ID" value="NZ_PGCL01000003.1"/>
</dbReference>
<dbReference type="GO" id="GO:0003735">
    <property type="term" value="F:structural constituent of ribosome"/>
    <property type="evidence" value="ECO:0007669"/>
    <property type="project" value="InterPro"/>
</dbReference>
<dbReference type="InterPro" id="IPR011017">
    <property type="entry name" value="TRASH_dom"/>
</dbReference>
<comment type="caution">
    <text evidence="12">The sequence shown here is derived from an EMBL/GenBank/DDBJ whole genome shotgun (WGS) entry which is preliminary data.</text>
</comment>
<evidence type="ECO:0000256" key="8">
    <source>
        <dbReference type="ARBA" id="ARBA00023274"/>
    </source>
</evidence>
<dbReference type="GO" id="GO:0019843">
    <property type="term" value="F:rRNA binding"/>
    <property type="evidence" value="ECO:0007669"/>
    <property type="project" value="UniProtKB-UniRule"/>
</dbReference>
<reference evidence="12 13" key="1">
    <citation type="submission" date="2017-11" db="EMBL/GenBank/DDBJ databases">
        <title>Isolation and Characterization of Methanofollis Species from Methane Seep Offshore SW Taiwan.</title>
        <authorList>
            <person name="Teng N.-H."/>
            <person name="Lai M.-C."/>
            <person name="Chen S.-C."/>
        </authorList>
    </citation>
    <scope>NUCLEOTIDE SEQUENCE [LARGE SCALE GENOMIC DNA]</scope>
    <source>
        <strain evidence="12 13">FWC-SCC2</strain>
    </source>
</reference>
<gene>
    <name evidence="10" type="primary">rpl24e</name>
    <name evidence="12" type="ORF">CUJ86_09300</name>
</gene>
<feature type="binding site" evidence="10">
    <location>
        <position position="7"/>
    </location>
    <ligand>
        <name>Zn(2+)</name>
        <dbReference type="ChEBI" id="CHEBI:29105"/>
    </ligand>
</feature>
<evidence type="ECO:0000259" key="11">
    <source>
        <dbReference type="SMART" id="SM00746"/>
    </source>
</evidence>
<dbReference type="EMBL" id="PGCL01000003">
    <property type="protein sequence ID" value="TAJ44210.1"/>
    <property type="molecule type" value="Genomic_DNA"/>
</dbReference>
<dbReference type="GO" id="GO:0006412">
    <property type="term" value="P:translation"/>
    <property type="evidence" value="ECO:0007669"/>
    <property type="project" value="UniProtKB-UniRule"/>
</dbReference>
<evidence type="ECO:0000313" key="13">
    <source>
        <dbReference type="Proteomes" id="UP000292580"/>
    </source>
</evidence>
<keyword evidence="3 10" id="KW-0699">rRNA-binding</keyword>
<dbReference type="AlphaFoldDB" id="A0A483CSN9"/>
<organism evidence="12 13">
    <name type="scientific">Methanofollis fontis</name>
    <dbReference type="NCBI Taxonomy" id="2052832"/>
    <lineage>
        <taxon>Archaea</taxon>
        <taxon>Methanobacteriati</taxon>
        <taxon>Methanobacteriota</taxon>
        <taxon>Stenosarchaea group</taxon>
        <taxon>Methanomicrobia</taxon>
        <taxon>Methanomicrobiales</taxon>
        <taxon>Methanomicrobiaceae</taxon>
        <taxon>Methanofollis</taxon>
    </lineage>
</organism>
<dbReference type="GO" id="GO:1990904">
    <property type="term" value="C:ribonucleoprotein complex"/>
    <property type="evidence" value="ECO:0007669"/>
    <property type="project" value="UniProtKB-KW"/>
</dbReference>
<dbReference type="Proteomes" id="UP000292580">
    <property type="component" value="Unassembled WGS sequence"/>
</dbReference>
<evidence type="ECO:0000256" key="5">
    <source>
        <dbReference type="ARBA" id="ARBA00022833"/>
    </source>
</evidence>
<evidence type="ECO:0000256" key="4">
    <source>
        <dbReference type="ARBA" id="ARBA00022771"/>
    </source>
</evidence>
<keyword evidence="4 10" id="KW-0863">Zinc-finger</keyword>
<dbReference type="GO" id="GO:0008270">
    <property type="term" value="F:zinc ion binding"/>
    <property type="evidence" value="ECO:0007669"/>
    <property type="project" value="UniProtKB-UniRule"/>
</dbReference>
<dbReference type="PROSITE" id="PS01073">
    <property type="entry name" value="RIBOSOMAL_L24E"/>
    <property type="match status" value="1"/>
</dbReference>
<keyword evidence="5 10" id="KW-0862">Zinc</keyword>
<protein>
    <recommendedName>
        <fullName evidence="10">Large ribosomal subunit protein eL24</fullName>
    </recommendedName>
</protein>
<dbReference type="InterPro" id="IPR023442">
    <property type="entry name" value="Ribosomal_eL24_CS"/>
</dbReference>
<accession>A0A483CSN9</accession>
<feature type="zinc finger region" description="C4-type" evidence="10">
    <location>
        <begin position="7"/>
        <end position="37"/>
    </location>
</feature>
<feature type="binding site" evidence="10">
    <location>
        <position position="37"/>
    </location>
    <ligand>
        <name>Zn(2+)</name>
        <dbReference type="ChEBI" id="CHEBI:29105"/>
    </ligand>
</feature>
<feature type="domain" description="TRASH" evidence="11">
    <location>
        <begin position="7"/>
        <end position="45"/>
    </location>
</feature>
<dbReference type="SMART" id="SM00746">
    <property type="entry name" value="TRASH"/>
    <property type="match status" value="1"/>
</dbReference>
<dbReference type="PANTHER" id="PTHR10792:SF1">
    <property type="entry name" value="RIBOSOMAL PROTEIN L24"/>
    <property type="match status" value="1"/>
</dbReference>
<comment type="cofactor">
    <cofactor evidence="10">
        <name>Zn(2+)</name>
        <dbReference type="ChEBI" id="CHEBI:29105"/>
    </cofactor>
    <text evidence="10">Binds 1 zinc ion per subunit.</text>
</comment>
<comment type="similarity">
    <text evidence="1 10">Belongs to the eukaryotic ribosomal protein eL24 family.</text>
</comment>
<evidence type="ECO:0000256" key="6">
    <source>
        <dbReference type="ARBA" id="ARBA00022884"/>
    </source>
</evidence>
<comment type="subunit">
    <text evidence="9 10">Part of the 50S ribosomal subunit. Forms a cluster with proteins L3 and L14.</text>
</comment>
<dbReference type="CDD" id="cd00472">
    <property type="entry name" value="Ribosomal_L24e_L24"/>
    <property type="match status" value="1"/>
</dbReference>
<keyword evidence="7 10" id="KW-0689">Ribosomal protein</keyword>
<sequence length="63" mass="7299">MVETYKCSFCGESIEPGTGRLFVRKDGALFYFCSTKCRKNYELKRVPRRVTWTEAGRKALGKE</sequence>
<dbReference type="GO" id="GO:0005840">
    <property type="term" value="C:ribosome"/>
    <property type="evidence" value="ECO:0007669"/>
    <property type="project" value="UniProtKB-KW"/>
</dbReference>
<keyword evidence="6 10" id="KW-0694">RNA-binding</keyword>
<keyword evidence="2 10" id="KW-0479">Metal-binding</keyword>
<dbReference type="InterPro" id="IPR055345">
    <property type="entry name" value="Ribosomal_eL24-rel_arc"/>
</dbReference>
<feature type="binding site" evidence="10">
    <location>
        <position position="33"/>
    </location>
    <ligand>
        <name>Zn(2+)</name>
        <dbReference type="ChEBI" id="CHEBI:29105"/>
    </ligand>
</feature>
<proteinExistence type="inferred from homology"/>
<evidence type="ECO:0000256" key="7">
    <source>
        <dbReference type="ARBA" id="ARBA00022980"/>
    </source>
</evidence>
<dbReference type="HAMAP" id="MF_00773">
    <property type="entry name" value="Ribosomal_eL24"/>
    <property type="match status" value="1"/>
</dbReference>
<dbReference type="SUPFAM" id="SSF57716">
    <property type="entry name" value="Glucocorticoid receptor-like (DNA-binding domain)"/>
    <property type="match status" value="1"/>
</dbReference>
<keyword evidence="8 10" id="KW-0687">Ribonucleoprotein</keyword>
<dbReference type="InterPro" id="IPR000988">
    <property type="entry name" value="Ribosomal_eL24-rel_N"/>
</dbReference>
<dbReference type="NCBIfam" id="NF034186">
    <property type="entry name" value="PRK14891.1-1"/>
    <property type="match status" value="1"/>
</dbReference>
<evidence type="ECO:0000256" key="10">
    <source>
        <dbReference type="HAMAP-Rule" id="MF_00773"/>
    </source>
</evidence>
<dbReference type="OrthoDB" id="55506at2157"/>
<dbReference type="InterPro" id="IPR056366">
    <property type="entry name" value="Ribosomal_eL24"/>
</dbReference>
<dbReference type="Pfam" id="PF01246">
    <property type="entry name" value="Ribosomal_L24e"/>
    <property type="match status" value="1"/>
</dbReference>
<comment type="function">
    <text evidence="10">Binds to the 23S rRNA.</text>
</comment>
<evidence type="ECO:0000256" key="1">
    <source>
        <dbReference type="ARBA" id="ARBA00005647"/>
    </source>
</evidence>
<evidence type="ECO:0000256" key="3">
    <source>
        <dbReference type="ARBA" id="ARBA00022730"/>
    </source>
</evidence>
<dbReference type="InterPro" id="IPR038630">
    <property type="entry name" value="L24e/L24_sf"/>
</dbReference>
<keyword evidence="13" id="KW-1185">Reference proteome</keyword>
<evidence type="ECO:0000256" key="9">
    <source>
        <dbReference type="ARBA" id="ARBA00062681"/>
    </source>
</evidence>
<feature type="binding site" evidence="10">
    <location>
        <position position="10"/>
    </location>
    <ligand>
        <name>Zn(2+)</name>
        <dbReference type="ChEBI" id="CHEBI:29105"/>
    </ligand>
</feature>
<dbReference type="FunFam" id="2.30.170.20:FF:000001">
    <property type="entry name" value="probable ribosome biogenesis protein RLP24"/>
    <property type="match status" value="1"/>
</dbReference>
<dbReference type="PANTHER" id="PTHR10792">
    <property type="entry name" value="60S RIBOSOMAL PROTEIN L24"/>
    <property type="match status" value="1"/>
</dbReference>
<name>A0A483CSN9_9EURY</name>